<dbReference type="HOGENOM" id="CLU_150193_0_0_1"/>
<name>U9UR44_RHIID</name>
<reference evidence="1" key="1">
    <citation type="submission" date="2013-07" db="EMBL/GenBank/DDBJ databases">
        <title>The genome of an arbuscular mycorrhizal fungus provides insights into the evolution of the oldest plant symbiosis.</title>
        <authorList>
            <consortium name="DOE Joint Genome Institute"/>
            <person name="Tisserant E."/>
            <person name="Malbreil M."/>
            <person name="Kuo A."/>
            <person name="Kohler A."/>
            <person name="Symeonidi A."/>
            <person name="Balestrini R."/>
            <person name="Charron P."/>
            <person name="Duensing N."/>
            <person name="Frei-dit-Frey N."/>
            <person name="Gianinazzi-Pearson V."/>
            <person name="Gilbert B."/>
            <person name="Handa Y."/>
            <person name="Hijri M."/>
            <person name="Kaul R."/>
            <person name="Kawaguchi M."/>
            <person name="Krajinski F."/>
            <person name="Lammers P."/>
            <person name="Lapierre D."/>
            <person name="Masclaux F.G."/>
            <person name="Murat C."/>
            <person name="Morin E."/>
            <person name="Ndikumana S."/>
            <person name="Pagni M."/>
            <person name="Petitpierre D."/>
            <person name="Requena N."/>
            <person name="Rosikiewicz P."/>
            <person name="Riley R."/>
            <person name="Saito K."/>
            <person name="San Clemente H."/>
            <person name="Shapiro H."/>
            <person name="van Tuinen D."/>
            <person name="Becard G."/>
            <person name="Bonfante P."/>
            <person name="Paszkowski U."/>
            <person name="Shachar-Hill Y."/>
            <person name="Young J.P."/>
            <person name="Sanders I.R."/>
            <person name="Henrissat B."/>
            <person name="Rensing S.A."/>
            <person name="Grigoriev I.V."/>
            <person name="Corradi N."/>
            <person name="Roux C."/>
            <person name="Martin F."/>
        </authorList>
    </citation>
    <scope>NUCLEOTIDE SEQUENCE</scope>
    <source>
        <strain evidence="1">DAOM 197198</strain>
    </source>
</reference>
<protein>
    <submittedName>
        <fullName evidence="1">Uncharacterized protein</fullName>
    </submittedName>
</protein>
<gene>
    <name evidence="1" type="ORF">GLOINDRAFT_91199</name>
</gene>
<dbReference type="AlphaFoldDB" id="U9UR44"/>
<proteinExistence type="predicted"/>
<dbReference type="EMBL" id="KI275199">
    <property type="protein sequence ID" value="ESA22904.1"/>
    <property type="molecule type" value="Genomic_DNA"/>
</dbReference>
<accession>U9UR44</accession>
<organism evidence="1">
    <name type="scientific">Rhizophagus irregularis (strain DAOM 181602 / DAOM 197198 / MUCL 43194)</name>
    <name type="common">Arbuscular mycorrhizal fungus</name>
    <name type="synonym">Glomus intraradices</name>
    <dbReference type="NCBI Taxonomy" id="747089"/>
    <lineage>
        <taxon>Eukaryota</taxon>
        <taxon>Fungi</taxon>
        <taxon>Fungi incertae sedis</taxon>
        <taxon>Mucoromycota</taxon>
        <taxon>Glomeromycotina</taxon>
        <taxon>Glomeromycetes</taxon>
        <taxon>Glomerales</taxon>
        <taxon>Glomeraceae</taxon>
        <taxon>Rhizophagus</taxon>
    </lineage>
</organism>
<evidence type="ECO:0000313" key="1">
    <source>
        <dbReference type="EMBL" id="ESA22904.1"/>
    </source>
</evidence>
<dbReference type="VEuPathDB" id="FungiDB:RhiirFUN_005903"/>
<sequence length="144" mass="17337">MKSWSKLTAEADNRFTVLRTNFIKVEIYTDNMTVYKIWEQLFNREELIWSTRAIWNIQSIALWKLLNDMADALSKTGSLENNDNSEIFININDEVTWEYLAYWKRILIKEKEFRSDISWNNDECVAYNIKNYLEILPMDTYLDL</sequence>